<proteinExistence type="predicted"/>
<evidence type="ECO:0000256" key="3">
    <source>
        <dbReference type="ARBA" id="ARBA00022989"/>
    </source>
</evidence>
<evidence type="ECO:0000313" key="7">
    <source>
        <dbReference type="Proteomes" id="UP001152795"/>
    </source>
</evidence>
<keyword evidence="7" id="KW-1185">Reference proteome</keyword>
<dbReference type="GO" id="GO:0016020">
    <property type="term" value="C:membrane"/>
    <property type="evidence" value="ECO:0007669"/>
    <property type="project" value="UniProtKB-SubCell"/>
</dbReference>
<dbReference type="Pfam" id="PF00589">
    <property type="entry name" value="Phage_integrase"/>
    <property type="match status" value="1"/>
</dbReference>
<keyword evidence="2" id="KW-0812">Transmembrane</keyword>
<dbReference type="PANTHER" id="PTHR23510">
    <property type="entry name" value="INNER MEMBRANE TRANSPORT PROTEIN YAJR"/>
    <property type="match status" value="1"/>
</dbReference>
<dbReference type="PROSITE" id="PS50850">
    <property type="entry name" value="MFS"/>
    <property type="match status" value="1"/>
</dbReference>
<name>A0A7D9HUP5_PARCT</name>
<dbReference type="Gene3D" id="1.10.443.10">
    <property type="entry name" value="Intergrase catalytic core"/>
    <property type="match status" value="1"/>
</dbReference>
<evidence type="ECO:0000256" key="2">
    <source>
        <dbReference type="ARBA" id="ARBA00022692"/>
    </source>
</evidence>
<dbReference type="InterPro" id="IPR013762">
    <property type="entry name" value="Integrase-like_cat_sf"/>
</dbReference>
<dbReference type="CDD" id="cd06174">
    <property type="entry name" value="MFS"/>
    <property type="match status" value="1"/>
</dbReference>
<dbReference type="SUPFAM" id="SSF56349">
    <property type="entry name" value="DNA breaking-rejoining enzymes"/>
    <property type="match status" value="1"/>
</dbReference>
<dbReference type="PANTHER" id="PTHR23510:SF16">
    <property type="entry name" value="MAJOR FACILITATOR SUPERFAMILY (MFS) PROFILE DOMAIN-CONTAINING PROTEIN"/>
    <property type="match status" value="1"/>
</dbReference>
<dbReference type="GO" id="GO:0006310">
    <property type="term" value="P:DNA recombination"/>
    <property type="evidence" value="ECO:0007669"/>
    <property type="project" value="UniProtKB-KW"/>
</dbReference>
<gene>
    <name evidence="6" type="ORF">PACLA_8A024449</name>
</gene>
<dbReference type="Proteomes" id="UP001152795">
    <property type="component" value="Unassembled WGS sequence"/>
</dbReference>
<dbReference type="InterPro" id="IPR002104">
    <property type="entry name" value="Integrase_catalytic"/>
</dbReference>
<dbReference type="InterPro" id="IPR020846">
    <property type="entry name" value="MFS_dom"/>
</dbReference>
<dbReference type="OrthoDB" id="370281at2759"/>
<protein>
    <submittedName>
        <fullName evidence="6">Major facilitator superfamily domain-containing 8</fullName>
    </submittedName>
</protein>
<dbReference type="InterPro" id="IPR051068">
    <property type="entry name" value="MFS_Domain-Containing_Protein"/>
</dbReference>
<dbReference type="Pfam" id="PF07690">
    <property type="entry name" value="MFS_1"/>
    <property type="match status" value="1"/>
</dbReference>
<evidence type="ECO:0000256" key="5">
    <source>
        <dbReference type="ARBA" id="ARBA00023172"/>
    </source>
</evidence>
<comment type="caution">
    <text evidence="6">The sequence shown here is derived from an EMBL/GenBank/DDBJ whole genome shotgun (WGS) entry which is preliminary data.</text>
</comment>
<dbReference type="InterPro" id="IPR036259">
    <property type="entry name" value="MFS_trans_sf"/>
</dbReference>
<keyword evidence="4" id="KW-0472">Membrane</keyword>
<dbReference type="SUPFAM" id="SSF103473">
    <property type="entry name" value="MFS general substrate transporter"/>
    <property type="match status" value="1"/>
</dbReference>
<evidence type="ECO:0000313" key="6">
    <source>
        <dbReference type="EMBL" id="CAB3994126.1"/>
    </source>
</evidence>
<reference evidence="6" key="1">
    <citation type="submission" date="2020-04" db="EMBL/GenBank/DDBJ databases">
        <authorList>
            <person name="Alioto T."/>
            <person name="Alioto T."/>
            <person name="Gomez Garrido J."/>
        </authorList>
    </citation>
    <scope>NUCLEOTIDE SEQUENCE</scope>
    <source>
        <strain evidence="6">A484AB</strain>
    </source>
</reference>
<keyword evidence="3" id="KW-1133">Transmembrane helix</keyword>
<dbReference type="AlphaFoldDB" id="A0A7D9HUP5"/>
<keyword evidence="5" id="KW-0233">DNA recombination</keyword>
<dbReference type="EMBL" id="CACRXK020002396">
    <property type="protein sequence ID" value="CAB3994126.1"/>
    <property type="molecule type" value="Genomic_DNA"/>
</dbReference>
<dbReference type="GO" id="GO:0022857">
    <property type="term" value="F:transmembrane transporter activity"/>
    <property type="evidence" value="ECO:0007669"/>
    <property type="project" value="InterPro"/>
</dbReference>
<evidence type="ECO:0000256" key="1">
    <source>
        <dbReference type="ARBA" id="ARBA00004141"/>
    </source>
</evidence>
<dbReference type="GO" id="GO:0015074">
    <property type="term" value="P:DNA integration"/>
    <property type="evidence" value="ECO:0007669"/>
    <property type="project" value="InterPro"/>
</dbReference>
<sequence length="518" mass="58757">MVRHKGIVKFAYVRQFLAGCETYFIAPTAWYYVRSLGQNELFLALMLSSFNISAVIGGPLFGRIVDWIGHPRLVFLFACWLKVISYILYSINISAFFPLVGRLVSGLGSGGSVAVILGQVAIQTDVEERGTIFVLIEAAYCVGATVGPGVGSFIAFDVTIWGWHINQGNSPGIILAIVWSVFFIVTILLPKDIWIEKGTVEKQIVSEDEGRTTDDRTFTENDPKGDRRLTEIHPKGDRILAEYDLNVDRHLTKDVAIADPEDDRIKPSGHRTVVDLDDESKTKIEWNSRIFCLLYLTFASEFFSSTATFYVPVLALNHFHLELIYVKLLFLNCTLFTVLVFILFSLASDYFDERKLFLVALLMQIAAISVLTWIGFSWDHITSAQNYMLLLYICLGMPYFAFPFVRKACKKGKIDGPFTNHSLRTTTASRGIEKRIPDKFVMERTGHRDVRSLQKYQRPNISTKINISRAFESNACLRNDCDEEDRPEEKISKVFTEGQIVAAIFKHCNFSINRDFTM</sequence>
<dbReference type="GO" id="GO:0003677">
    <property type="term" value="F:DNA binding"/>
    <property type="evidence" value="ECO:0007669"/>
    <property type="project" value="InterPro"/>
</dbReference>
<dbReference type="InterPro" id="IPR011010">
    <property type="entry name" value="DNA_brk_join_enz"/>
</dbReference>
<dbReference type="Gene3D" id="1.20.1250.20">
    <property type="entry name" value="MFS general substrate transporter like domains"/>
    <property type="match status" value="1"/>
</dbReference>
<evidence type="ECO:0000256" key="4">
    <source>
        <dbReference type="ARBA" id="ARBA00023136"/>
    </source>
</evidence>
<accession>A0A7D9HUP5</accession>
<organism evidence="6 7">
    <name type="scientific">Paramuricea clavata</name>
    <name type="common">Red gorgonian</name>
    <name type="synonym">Violescent sea-whip</name>
    <dbReference type="NCBI Taxonomy" id="317549"/>
    <lineage>
        <taxon>Eukaryota</taxon>
        <taxon>Metazoa</taxon>
        <taxon>Cnidaria</taxon>
        <taxon>Anthozoa</taxon>
        <taxon>Octocorallia</taxon>
        <taxon>Malacalcyonacea</taxon>
        <taxon>Plexauridae</taxon>
        <taxon>Paramuricea</taxon>
    </lineage>
</organism>
<comment type="subcellular location">
    <subcellularLocation>
        <location evidence="1">Membrane</location>
        <topology evidence="1">Multi-pass membrane protein</topology>
    </subcellularLocation>
</comment>
<dbReference type="InterPro" id="IPR011701">
    <property type="entry name" value="MFS"/>
</dbReference>